<evidence type="ECO:0000256" key="1">
    <source>
        <dbReference type="ARBA" id="ARBA00004141"/>
    </source>
</evidence>
<comment type="subcellular location">
    <subcellularLocation>
        <location evidence="1">Membrane</location>
        <topology evidence="1">Multi-pass membrane protein</topology>
    </subcellularLocation>
</comment>
<keyword evidence="2 5" id="KW-0812">Transmembrane</keyword>
<evidence type="ECO:0000313" key="8">
    <source>
        <dbReference type="Proteomes" id="UP000182725"/>
    </source>
</evidence>
<dbReference type="InterPro" id="IPR013525">
    <property type="entry name" value="ABC2_TM"/>
</dbReference>
<dbReference type="Pfam" id="PF12698">
    <property type="entry name" value="ABC2_membrane_3"/>
    <property type="match status" value="1"/>
</dbReference>
<feature type="transmembrane region" description="Helical" evidence="5">
    <location>
        <begin position="228"/>
        <end position="253"/>
    </location>
</feature>
<dbReference type="GO" id="GO:0140359">
    <property type="term" value="F:ABC-type transporter activity"/>
    <property type="evidence" value="ECO:0007669"/>
    <property type="project" value="InterPro"/>
</dbReference>
<feature type="domain" description="ABC-2 type transporter transmembrane" evidence="6">
    <location>
        <begin position="21"/>
        <end position="382"/>
    </location>
</feature>
<feature type="transmembrane region" description="Helical" evidence="5">
    <location>
        <begin position="23"/>
        <end position="43"/>
    </location>
</feature>
<dbReference type="RefSeq" id="WP_074712743.1">
    <property type="nucleotide sequence ID" value="NZ_FNTV01000001.1"/>
</dbReference>
<dbReference type="GO" id="GO:0016020">
    <property type="term" value="C:membrane"/>
    <property type="evidence" value="ECO:0007669"/>
    <property type="project" value="UniProtKB-SubCell"/>
</dbReference>
<dbReference type="AlphaFoldDB" id="A0A1H5NBZ8"/>
<feature type="transmembrane region" description="Helical" evidence="5">
    <location>
        <begin position="174"/>
        <end position="195"/>
    </location>
</feature>
<dbReference type="EMBL" id="FNTV01000001">
    <property type="protein sequence ID" value="SEE99085.1"/>
    <property type="molecule type" value="Genomic_DNA"/>
</dbReference>
<dbReference type="PANTHER" id="PTHR43471:SF3">
    <property type="entry name" value="ABC TRANSPORTER PERMEASE PROTEIN NATB"/>
    <property type="match status" value="1"/>
</dbReference>
<organism evidence="7 8">
    <name type="scientific">Arthrobacter alpinus</name>
    <dbReference type="NCBI Taxonomy" id="656366"/>
    <lineage>
        <taxon>Bacteria</taxon>
        <taxon>Bacillati</taxon>
        <taxon>Actinomycetota</taxon>
        <taxon>Actinomycetes</taxon>
        <taxon>Micrococcales</taxon>
        <taxon>Micrococcaceae</taxon>
        <taxon>Arthrobacter</taxon>
    </lineage>
</organism>
<evidence type="ECO:0000313" key="7">
    <source>
        <dbReference type="EMBL" id="SEE99085.1"/>
    </source>
</evidence>
<gene>
    <name evidence="7" type="ORF">SAMN04489740_3573</name>
</gene>
<feature type="transmembrane region" description="Helical" evidence="5">
    <location>
        <begin position="361"/>
        <end position="385"/>
    </location>
</feature>
<name>A0A1H5NBZ8_9MICC</name>
<accession>A0A1H5NBZ8</accession>
<dbReference type="PANTHER" id="PTHR43471">
    <property type="entry name" value="ABC TRANSPORTER PERMEASE"/>
    <property type="match status" value="1"/>
</dbReference>
<proteinExistence type="predicted"/>
<evidence type="ECO:0000259" key="6">
    <source>
        <dbReference type="Pfam" id="PF12698"/>
    </source>
</evidence>
<evidence type="ECO:0000256" key="2">
    <source>
        <dbReference type="ARBA" id="ARBA00022692"/>
    </source>
</evidence>
<protein>
    <submittedName>
        <fullName evidence="7">ABC-2 type transport system permease protein</fullName>
    </submittedName>
</protein>
<feature type="transmembrane region" description="Helical" evidence="5">
    <location>
        <begin position="334"/>
        <end position="355"/>
    </location>
</feature>
<reference evidence="7 8" key="1">
    <citation type="submission" date="2016-10" db="EMBL/GenBank/DDBJ databases">
        <authorList>
            <person name="de Groot N.N."/>
        </authorList>
    </citation>
    <scope>NUCLEOTIDE SEQUENCE [LARGE SCALE GENOMIC DNA]</scope>
    <source>
        <strain evidence="7 8">DSM 22274</strain>
    </source>
</reference>
<feature type="transmembrane region" description="Helical" evidence="5">
    <location>
        <begin position="274"/>
        <end position="299"/>
    </location>
</feature>
<evidence type="ECO:0000256" key="4">
    <source>
        <dbReference type="ARBA" id="ARBA00023136"/>
    </source>
</evidence>
<evidence type="ECO:0000256" key="5">
    <source>
        <dbReference type="SAM" id="Phobius"/>
    </source>
</evidence>
<keyword evidence="4 5" id="KW-0472">Membrane</keyword>
<dbReference type="Proteomes" id="UP000182725">
    <property type="component" value="Unassembled WGS sequence"/>
</dbReference>
<evidence type="ECO:0000256" key="3">
    <source>
        <dbReference type="ARBA" id="ARBA00022989"/>
    </source>
</evidence>
<keyword evidence="3 5" id="KW-1133">Transmembrane helix</keyword>
<feature type="transmembrane region" description="Helical" evidence="5">
    <location>
        <begin position="305"/>
        <end position="327"/>
    </location>
</feature>
<sequence length="406" mass="43882">MARHNLGTVVQFEFTRTVKKRRFWIATLAIPVLLGIVFALIFASSTSTQSRADALKDQSLEFTYSDASTLIDPALAKAMGGTEEKDPATAAGRVQAGTLNAYFAFPASLVAEPVLVFGTDQGIFKNGSYDAVARQLVVLSAQKQVGTPELAAAVQGNFSTDLQTFKNGERSGGLATVVPPLLFLVLFYVVIILLANQMLASTLEEKENRVTEMILTTLNPTTLVVGKVISLFLVGAVQSVVFAAPMVLGYVFFREQLDMPDFDVSELQFQFLPMLVGALLFIGGFILFTGVLVGIGAVMPTARDASAVFAPVMIMMFIPFYVVTLVVSDPGSMIVQIFTFFPFTAPVTAMLRNAFGSLNGVSAAIVIAELFIFGVLALRLAVHLFRYGSIEYSRKLSLRTAFSRKA</sequence>